<dbReference type="Gene3D" id="3.20.20.80">
    <property type="entry name" value="Glycosidases"/>
    <property type="match status" value="1"/>
</dbReference>
<dbReference type="InterPro" id="IPR022790">
    <property type="entry name" value="GH26_dom"/>
</dbReference>
<accession>A0ABW3Y0T1</accession>
<dbReference type="PANTHER" id="PTHR40079:SF4">
    <property type="entry name" value="GH26 DOMAIN-CONTAINING PROTEIN-RELATED"/>
    <property type="match status" value="1"/>
</dbReference>
<feature type="active site" description="Proton donor" evidence="5">
    <location>
        <position position="190"/>
    </location>
</feature>
<reference evidence="8" key="1">
    <citation type="journal article" date="2019" name="Int. J. Syst. Evol. Microbiol.">
        <title>The Global Catalogue of Microorganisms (GCM) 10K type strain sequencing project: providing services to taxonomists for standard genome sequencing and annotation.</title>
        <authorList>
            <consortium name="The Broad Institute Genomics Platform"/>
            <consortium name="The Broad Institute Genome Sequencing Center for Infectious Disease"/>
            <person name="Wu L."/>
            <person name="Ma J."/>
        </authorList>
    </citation>
    <scope>NUCLEOTIDE SEQUENCE [LARGE SCALE GENOMIC DNA]</scope>
    <source>
        <strain evidence="8">CCUG 61485</strain>
    </source>
</reference>
<dbReference type="Proteomes" id="UP001597201">
    <property type="component" value="Unassembled WGS sequence"/>
</dbReference>
<dbReference type="EC" id="3.2.1.78" evidence="4"/>
<evidence type="ECO:0000256" key="1">
    <source>
        <dbReference type="ARBA" id="ARBA00007754"/>
    </source>
</evidence>
<feature type="signal peptide" evidence="4">
    <location>
        <begin position="1"/>
        <end position="21"/>
    </location>
</feature>
<dbReference type="EMBL" id="JBHTMY010000002">
    <property type="protein sequence ID" value="MFD1315078.1"/>
    <property type="molecule type" value="Genomic_DNA"/>
</dbReference>
<proteinExistence type="inferred from homology"/>
<dbReference type="InterPro" id="IPR000805">
    <property type="entry name" value="Glyco_hydro_26"/>
</dbReference>
<evidence type="ECO:0000256" key="2">
    <source>
        <dbReference type="ARBA" id="ARBA00022801"/>
    </source>
</evidence>
<dbReference type="Pfam" id="PF02156">
    <property type="entry name" value="Glyco_hydro_26"/>
    <property type="match status" value="1"/>
</dbReference>
<feature type="domain" description="GH26" evidence="6">
    <location>
        <begin position="33"/>
        <end position="360"/>
    </location>
</feature>
<dbReference type="SUPFAM" id="SSF51445">
    <property type="entry name" value="(Trans)glycosidases"/>
    <property type="match status" value="1"/>
</dbReference>
<name>A0ABW3Y0T1_9FLAO</name>
<feature type="chain" id="PRO_5045015340" description="Mannan endo-1,4-beta-mannosidase" evidence="4">
    <location>
        <begin position="22"/>
        <end position="367"/>
    </location>
</feature>
<feature type="active site" description="Nucleophile" evidence="5">
    <location>
        <position position="295"/>
    </location>
</feature>
<dbReference type="PROSITE" id="PS51764">
    <property type="entry name" value="GH26"/>
    <property type="match status" value="1"/>
</dbReference>
<comment type="caution">
    <text evidence="7">The sequence shown here is derived from an EMBL/GenBank/DDBJ whole genome shotgun (WGS) entry which is preliminary data.</text>
</comment>
<evidence type="ECO:0000313" key="7">
    <source>
        <dbReference type="EMBL" id="MFD1315078.1"/>
    </source>
</evidence>
<dbReference type="InterPro" id="IPR017853">
    <property type="entry name" value="GH"/>
</dbReference>
<keyword evidence="2 4" id="KW-0378">Hydrolase</keyword>
<evidence type="ECO:0000256" key="3">
    <source>
        <dbReference type="ARBA" id="ARBA00023295"/>
    </source>
</evidence>
<dbReference type="InterPro" id="IPR016714">
    <property type="entry name" value="MANB/E"/>
</dbReference>
<keyword evidence="4" id="KW-0964">Secreted</keyword>
<keyword evidence="3 4" id="KW-0326">Glycosidase</keyword>
<dbReference type="GO" id="GO:0016787">
    <property type="term" value="F:hydrolase activity"/>
    <property type="evidence" value="ECO:0007669"/>
    <property type="project" value="UniProtKB-KW"/>
</dbReference>
<comment type="subcellular location">
    <subcellularLocation>
        <location evidence="4">Secreted</location>
    </subcellularLocation>
</comment>
<comment type="similarity">
    <text evidence="1 4 5">Belongs to the glycosyl hydrolase 26 family.</text>
</comment>
<evidence type="ECO:0000313" key="8">
    <source>
        <dbReference type="Proteomes" id="UP001597201"/>
    </source>
</evidence>
<protein>
    <recommendedName>
        <fullName evidence="4">Mannan endo-1,4-beta-mannosidase</fullName>
        <ecNumber evidence="4">3.2.1.78</ecNumber>
    </recommendedName>
</protein>
<keyword evidence="4" id="KW-0732">Signal</keyword>
<evidence type="ECO:0000256" key="5">
    <source>
        <dbReference type="PROSITE-ProRule" id="PRU01100"/>
    </source>
</evidence>
<sequence length="367" mass="42255">MNKLIIVFCLYLIASVHISIAQTTQFADNKLSIETKELYHSLQNTKTKGFLIGHQDAAAYGVGWNGSDHANEITGDVFKISGKFPAIYGFDIGGIENGEAYNLDDVSFERMKKLIIDAYAKGGVITISWHADHPITQGDSWDQTPAVRHIISGGKAKEKYDIWLSRVAEFIKTLEYDNRPIPIIFRPFHEMNGAWFWWGDPHCTSEEYIQLWKETFFALTEKHQLHNLLYTYSPNKLNPDDAYLKYYPGDDFVDILGIDIYDFKNAEDYVKSVKSDLALVASIAHKKNKLFAFTETGLEQIPTKKWYSEVLYPAIEDSGISWVLFWRNFSSEHHYVPYPGHPEEADFQYFEQLPKTLFLEDINPLNH</sequence>
<evidence type="ECO:0000259" key="6">
    <source>
        <dbReference type="PROSITE" id="PS51764"/>
    </source>
</evidence>
<comment type="catalytic activity">
    <reaction evidence="4">
        <text>Random hydrolysis of (1-&gt;4)-beta-D-mannosidic linkages in mannans, galactomannans and glucomannans.</text>
        <dbReference type="EC" id="3.2.1.78"/>
    </reaction>
</comment>
<gene>
    <name evidence="7" type="ORF">ACFQ39_05575</name>
</gene>
<dbReference type="PIRSF" id="PIRSF018168">
    <property type="entry name" value="Mannan-1_4-beta-mannosidase"/>
    <property type="match status" value="1"/>
</dbReference>
<organism evidence="7 8">
    <name type="scientific">Namhaeicola litoreus</name>
    <dbReference type="NCBI Taxonomy" id="1052145"/>
    <lineage>
        <taxon>Bacteria</taxon>
        <taxon>Pseudomonadati</taxon>
        <taxon>Bacteroidota</taxon>
        <taxon>Flavobacteriia</taxon>
        <taxon>Flavobacteriales</taxon>
        <taxon>Flavobacteriaceae</taxon>
        <taxon>Namhaeicola</taxon>
    </lineage>
</organism>
<evidence type="ECO:0000256" key="4">
    <source>
        <dbReference type="PIRNR" id="PIRNR018168"/>
    </source>
</evidence>
<dbReference type="RefSeq" id="WP_377177001.1">
    <property type="nucleotide sequence ID" value="NZ_JBHTMY010000002.1"/>
</dbReference>
<dbReference type="PANTHER" id="PTHR40079">
    <property type="entry name" value="MANNAN ENDO-1,4-BETA-MANNOSIDASE E-RELATED"/>
    <property type="match status" value="1"/>
</dbReference>
<dbReference type="PRINTS" id="PR00739">
    <property type="entry name" value="GLHYDRLASE26"/>
</dbReference>
<keyword evidence="4" id="KW-0119">Carbohydrate metabolism</keyword>
<keyword evidence="8" id="KW-1185">Reference proteome</keyword>